<dbReference type="InterPro" id="IPR029058">
    <property type="entry name" value="AB_hydrolase_fold"/>
</dbReference>
<dbReference type="Proteomes" id="UP000590442">
    <property type="component" value="Unassembled WGS sequence"/>
</dbReference>
<keyword evidence="4" id="KW-1185">Reference proteome</keyword>
<name>A0A846QVD3_9FLAO</name>
<keyword evidence="1" id="KW-0378">Hydrolase</keyword>
<reference evidence="3 4" key="1">
    <citation type="submission" date="2020-03" db="EMBL/GenBank/DDBJ databases">
        <title>Genomic Encyclopedia of Type Strains, Phase IV (KMG-IV): sequencing the most valuable type-strain genomes for metagenomic binning, comparative biology and taxonomic classification.</title>
        <authorList>
            <person name="Goeker M."/>
        </authorList>
    </citation>
    <scope>NUCLEOTIDE SEQUENCE [LARGE SCALE GENOMIC DNA]</scope>
    <source>
        <strain evidence="3 4">DSM 29762</strain>
    </source>
</reference>
<dbReference type="SUPFAM" id="SSF53474">
    <property type="entry name" value="alpha/beta-Hydrolases"/>
    <property type="match status" value="1"/>
</dbReference>
<sequence>MRNRMKICFAGLALLLYISGIQGQIRDTLYLWPNKVPNEISSKQRPVQYPDTSRAVIRITEITNPSLTVFKPKKEISNGISIIIAPGGGYRYLAINIEGYEVAEWLNMLGFTAFVLEYRTPDNKLGALNDMQRAIRLVRNKSKSLGLNPNKIGTMGFSAGGHLAMLSSSNFKKSSYEHSDDIDKISSRPDFSILMYPAYLDQGENNSLSDPIDLNEDMPPLFIFGTLDDPLSNGFLVLAKALKKKNIPFEMHLLPQGGHGYGMRKGNPAAEEWPNYLKKWLVKIFN</sequence>
<dbReference type="GO" id="GO:0016787">
    <property type="term" value="F:hydrolase activity"/>
    <property type="evidence" value="ECO:0007669"/>
    <property type="project" value="UniProtKB-KW"/>
</dbReference>
<dbReference type="Gene3D" id="3.40.50.1820">
    <property type="entry name" value="alpha/beta hydrolase"/>
    <property type="match status" value="1"/>
</dbReference>
<dbReference type="Pfam" id="PF20434">
    <property type="entry name" value="BD-FAE"/>
    <property type="match status" value="1"/>
</dbReference>
<gene>
    <name evidence="3" type="ORF">GGR42_002732</name>
</gene>
<evidence type="ECO:0000256" key="1">
    <source>
        <dbReference type="ARBA" id="ARBA00022801"/>
    </source>
</evidence>
<dbReference type="InterPro" id="IPR049492">
    <property type="entry name" value="BD-FAE-like_dom"/>
</dbReference>
<feature type="domain" description="BD-FAE-like" evidence="2">
    <location>
        <begin position="69"/>
        <end position="183"/>
    </location>
</feature>
<dbReference type="RefSeq" id="WP_245201473.1">
    <property type="nucleotide sequence ID" value="NZ_JAATJJ010000002.1"/>
</dbReference>
<dbReference type="AlphaFoldDB" id="A0A846QVD3"/>
<dbReference type="InterPro" id="IPR050300">
    <property type="entry name" value="GDXG_lipolytic_enzyme"/>
</dbReference>
<proteinExistence type="predicted"/>
<evidence type="ECO:0000259" key="2">
    <source>
        <dbReference type="Pfam" id="PF20434"/>
    </source>
</evidence>
<dbReference type="PANTHER" id="PTHR48081:SF6">
    <property type="entry name" value="PEPTIDASE S9 PROLYL OLIGOPEPTIDASE CATALYTIC DOMAIN-CONTAINING PROTEIN"/>
    <property type="match status" value="1"/>
</dbReference>
<evidence type="ECO:0000313" key="3">
    <source>
        <dbReference type="EMBL" id="NJB72241.1"/>
    </source>
</evidence>
<organism evidence="3 4">
    <name type="scientific">Saonia flava</name>
    <dbReference type="NCBI Taxonomy" id="523696"/>
    <lineage>
        <taxon>Bacteria</taxon>
        <taxon>Pseudomonadati</taxon>
        <taxon>Bacteroidota</taxon>
        <taxon>Flavobacteriia</taxon>
        <taxon>Flavobacteriales</taxon>
        <taxon>Flavobacteriaceae</taxon>
        <taxon>Saonia</taxon>
    </lineage>
</organism>
<dbReference type="PANTHER" id="PTHR48081">
    <property type="entry name" value="AB HYDROLASE SUPERFAMILY PROTEIN C4A8.06C"/>
    <property type="match status" value="1"/>
</dbReference>
<accession>A0A846QVD3</accession>
<dbReference type="EMBL" id="JAATJJ010000002">
    <property type="protein sequence ID" value="NJB72241.1"/>
    <property type="molecule type" value="Genomic_DNA"/>
</dbReference>
<comment type="caution">
    <text evidence="3">The sequence shown here is derived from an EMBL/GenBank/DDBJ whole genome shotgun (WGS) entry which is preliminary data.</text>
</comment>
<protein>
    <submittedName>
        <fullName evidence="3">Acetyl esterase/lipase</fullName>
    </submittedName>
</protein>
<evidence type="ECO:0000313" key="4">
    <source>
        <dbReference type="Proteomes" id="UP000590442"/>
    </source>
</evidence>